<dbReference type="GO" id="GO:0008236">
    <property type="term" value="F:serine-type peptidase activity"/>
    <property type="evidence" value="ECO:0007669"/>
    <property type="project" value="InterPro"/>
</dbReference>
<dbReference type="PANTHER" id="PTHR11731">
    <property type="entry name" value="PROTEASE FAMILY S9B,C DIPEPTIDYL-PEPTIDASE IV-RELATED"/>
    <property type="match status" value="1"/>
</dbReference>
<dbReference type="SUPFAM" id="SSF53474">
    <property type="entry name" value="alpha/beta-Hydrolases"/>
    <property type="match status" value="1"/>
</dbReference>
<dbReference type="Proteomes" id="UP001303614">
    <property type="component" value="Unassembled WGS sequence"/>
</dbReference>
<proteinExistence type="predicted"/>
<dbReference type="InterPro" id="IPR029058">
    <property type="entry name" value="AB_hydrolase_fold"/>
</dbReference>
<dbReference type="Proteomes" id="UP000077659">
    <property type="component" value="Unassembled WGS sequence"/>
</dbReference>
<reference evidence="6 7" key="1">
    <citation type="submission" date="2016-05" db="EMBL/GenBank/DDBJ databases">
        <title>Pathogenic, phenotypic and molecular characterisation of Xanthomonas nasturtii sp. nov. and Xanthomonas floridensis sp. nov., new species of Xanthomonas associated with watercress production in Florida.</title>
        <authorList>
            <person name="Vicente J.G."/>
            <person name="Rothwell S."/>
            <person name="Holub E.B."/>
            <person name="Studholme D.J."/>
        </authorList>
    </citation>
    <scope>NUCLEOTIDE SEQUENCE [LARGE SCALE GENOMIC DNA]</scope>
    <source>
        <strain evidence="6 7">WHRI 8848</strain>
    </source>
</reference>
<reference evidence="5 8" key="2">
    <citation type="submission" date="2023-12" db="EMBL/GenBank/DDBJ databases">
        <title>Genome sequencing of Xanthomonas floridensis.</title>
        <authorList>
            <person name="Greer S."/>
            <person name="Harrison J."/>
            <person name="Grant M."/>
            <person name="Vicente J."/>
            <person name="Studholme D."/>
        </authorList>
    </citation>
    <scope>NUCLEOTIDE SEQUENCE [LARGE SCALE GENOMIC DNA]</scope>
    <source>
        <strain evidence="5 8">WHRI 8848</strain>
    </source>
</reference>
<protein>
    <submittedName>
        <fullName evidence="5">DPP IV N-terminal domain-containing protein</fullName>
    </submittedName>
    <submittedName>
        <fullName evidence="6">Peptidase S9</fullName>
    </submittedName>
</protein>
<dbReference type="EMBL" id="LXNG01000015">
    <property type="protein sequence ID" value="OAG67589.1"/>
    <property type="molecule type" value="Genomic_DNA"/>
</dbReference>
<evidence type="ECO:0000313" key="6">
    <source>
        <dbReference type="EMBL" id="OAG67589.1"/>
    </source>
</evidence>
<dbReference type="InterPro" id="IPR001375">
    <property type="entry name" value="Peptidase_S9_cat"/>
</dbReference>
<evidence type="ECO:0000259" key="3">
    <source>
        <dbReference type="Pfam" id="PF00326"/>
    </source>
</evidence>
<evidence type="ECO:0000313" key="8">
    <source>
        <dbReference type="Proteomes" id="UP001303614"/>
    </source>
</evidence>
<dbReference type="RefSeq" id="WP_064508945.1">
    <property type="nucleotide sequence ID" value="NZ_JAYFSN010000018.1"/>
</dbReference>
<feature type="domain" description="Peptidase S9 prolyl oligopeptidase catalytic" evidence="3">
    <location>
        <begin position="572"/>
        <end position="766"/>
    </location>
</feature>
<comment type="caution">
    <text evidence="6">The sequence shown here is derived from an EMBL/GenBank/DDBJ whole genome shotgun (WGS) entry which is preliminary data.</text>
</comment>
<dbReference type="EMBL" id="JAYFSO010000019">
    <property type="protein sequence ID" value="MEA5125088.1"/>
    <property type="molecule type" value="Genomic_DNA"/>
</dbReference>
<dbReference type="Pfam" id="PF00930">
    <property type="entry name" value="DPPIV_N"/>
    <property type="match status" value="1"/>
</dbReference>
<dbReference type="OrthoDB" id="9812921at2"/>
<dbReference type="GO" id="GO:0006508">
    <property type="term" value="P:proteolysis"/>
    <property type="evidence" value="ECO:0007669"/>
    <property type="project" value="InterPro"/>
</dbReference>
<gene>
    <name evidence="6" type="ORF">A7D17_16590</name>
    <name evidence="5" type="ORF">VB146_14765</name>
</gene>
<feature type="compositionally biased region" description="Low complexity" evidence="1">
    <location>
        <begin position="158"/>
        <end position="172"/>
    </location>
</feature>
<keyword evidence="2" id="KW-0732">Signal</keyword>
<accession>A0A1A9MC05</accession>
<evidence type="ECO:0000256" key="1">
    <source>
        <dbReference type="SAM" id="MobiDB-lite"/>
    </source>
</evidence>
<dbReference type="SUPFAM" id="SSF82171">
    <property type="entry name" value="DPP6 N-terminal domain-like"/>
    <property type="match status" value="1"/>
</dbReference>
<organism evidence="6 7">
    <name type="scientific">Xanthomonas floridensis</name>
    <dbReference type="NCBI Taxonomy" id="1843580"/>
    <lineage>
        <taxon>Bacteria</taxon>
        <taxon>Pseudomonadati</taxon>
        <taxon>Pseudomonadota</taxon>
        <taxon>Gammaproteobacteria</taxon>
        <taxon>Lysobacterales</taxon>
        <taxon>Lysobacteraceae</taxon>
        <taxon>Xanthomonas</taxon>
    </lineage>
</organism>
<evidence type="ECO:0000256" key="2">
    <source>
        <dbReference type="SAM" id="SignalP"/>
    </source>
</evidence>
<dbReference type="Gene3D" id="3.40.50.1820">
    <property type="entry name" value="alpha/beta hydrolase"/>
    <property type="match status" value="1"/>
</dbReference>
<feature type="domain" description="Dipeptidylpeptidase IV N-terminal" evidence="4">
    <location>
        <begin position="178"/>
        <end position="476"/>
    </location>
</feature>
<dbReference type="Gene3D" id="2.140.10.30">
    <property type="entry name" value="Dipeptidylpeptidase IV, N-terminal domain"/>
    <property type="match status" value="1"/>
</dbReference>
<feature type="chain" id="PRO_5008392933" evidence="2">
    <location>
        <begin position="32"/>
        <end position="782"/>
    </location>
</feature>
<name>A0A1A9MC05_9XANT</name>
<evidence type="ECO:0000313" key="5">
    <source>
        <dbReference type="EMBL" id="MEA5125088.1"/>
    </source>
</evidence>
<dbReference type="PANTHER" id="PTHR11731:SF118">
    <property type="entry name" value="BLR1971 PROTEIN"/>
    <property type="match status" value="1"/>
</dbReference>
<feature type="signal peptide" evidence="2">
    <location>
        <begin position="1"/>
        <end position="31"/>
    </location>
</feature>
<dbReference type="AlphaFoldDB" id="A0A1A9MC05"/>
<feature type="region of interest" description="Disordered" evidence="1">
    <location>
        <begin position="152"/>
        <end position="189"/>
    </location>
</feature>
<sequence length="782" mass="86913">MGSEARRAARVRQAARVVAACLLWLTANAQAAPTVADYQRSLGLRAQWSTLTENVAWPAQWQDDGRFYYRKTVPGGFAFVRVDVATLHKQPAFDQARVAQALQAATGTAYAALTLPFEQFAYSQEGGREDGAIVFGIEDAAWRCTLTTYRCAPDDPGRQPQGQQRPRGFGVVRDPDVAADTAPRRSPDGQWEALADGWNLIVRRVADGRLVRRTDDGRAEDYFDPDSIAWSPDSQALAVYRVRPGTARRVTRVEAAPAGRLEPVVHTQLYPKPGDAVDVERPVLLAVDGTRRVVDNALFATPYSLSPLQWRADGRSVSFEYVQRGFQHMRVIAVDASNGRAHVAVAEDARTFVYADRSFRHEVDAHGNEIVWISERDGWRHLYLFDGRSGKPTRQLTRGPWVVRDVVKVDDAQRRIWFTASGMDAGKDPYYRQLYSVDFDGRNLHRLTTADADHDVAIADDGRHYVDVYSRPDLPPVMELHAIDGRLLQQVEQGNIDRLLAAGWRAPETFVAKGRDGRTDIWGMVVRPRNYDPRKTYPVIENIYAGPHDSFVPKTFWPFGYHSGGDKQIGMQAQADLGFIVVMIDGMGTANRSKAFHDVAWKNLGDSGFPDRIAWHRALAARDRSYDISRVGIYGASAGGQSTLGALERHPAFYKVGVAFAGCYDNRMDKISWNEQWMGWPVDASYAAASGVVYGGKLQGDLLLIVGEQDSNVDPASTAQVVDALVKAGKDFDLLNVPGGEHSVGRSSGPIDYVQRRQYDFFVRHLLGQPTPHWNSSAPEAR</sequence>
<evidence type="ECO:0000259" key="4">
    <source>
        <dbReference type="Pfam" id="PF00930"/>
    </source>
</evidence>
<dbReference type="STRING" id="1843580.A7D17_16590"/>
<dbReference type="InterPro" id="IPR002469">
    <property type="entry name" value="Peptidase_S9B_N"/>
</dbReference>
<keyword evidence="8" id="KW-1185">Reference proteome</keyword>
<evidence type="ECO:0000313" key="7">
    <source>
        <dbReference type="Proteomes" id="UP000077659"/>
    </source>
</evidence>
<dbReference type="Pfam" id="PF00326">
    <property type="entry name" value="Peptidase_S9"/>
    <property type="match status" value="1"/>
</dbReference>
<dbReference type="InterPro" id="IPR050278">
    <property type="entry name" value="Serine_Prot_S9B/DPPIV"/>
</dbReference>